<dbReference type="EMBL" id="LAZR01018713">
    <property type="protein sequence ID" value="KKL95287.1"/>
    <property type="molecule type" value="Genomic_DNA"/>
</dbReference>
<proteinExistence type="predicted"/>
<accession>A0A0F9KMG7</accession>
<reference evidence="3" key="1">
    <citation type="journal article" date="2015" name="Nature">
        <title>Complex archaea that bridge the gap between prokaryotes and eukaryotes.</title>
        <authorList>
            <person name="Spang A."/>
            <person name="Saw J.H."/>
            <person name="Jorgensen S.L."/>
            <person name="Zaremba-Niedzwiedzka K."/>
            <person name="Martijn J."/>
            <person name="Lind A.E."/>
            <person name="van Eijk R."/>
            <person name="Schleper C."/>
            <person name="Guy L."/>
            <person name="Ettema T.J."/>
        </authorList>
    </citation>
    <scope>NUCLEOTIDE SEQUENCE</scope>
</reference>
<protein>
    <submittedName>
        <fullName evidence="3">Uncharacterized protein</fullName>
    </submittedName>
</protein>
<dbReference type="EMBL" id="LAZR01007757">
    <property type="protein sequence ID" value="KKM83153.1"/>
    <property type="molecule type" value="Genomic_DNA"/>
</dbReference>
<sequence>MAKTQLKHLGSSVLVDDRDEKLVPALGNGSAIPGEFCAIDPSNGRVVGSDVGALEQFVGILKESKITGTETAIVTDVPCMLVVPKSGHAYRGRIDDVGATLKHGHSIKFGANPGYAVKTTNLLDPGVIGRLSLEALNGDTVVEFTYR</sequence>
<gene>
    <name evidence="3" type="ORF">LCGC14_1312260</name>
    <name evidence="2" type="ORF">LCGC14_1856160</name>
    <name evidence="1" type="ORF">LCGC14_2364190</name>
</gene>
<comment type="caution">
    <text evidence="3">The sequence shown here is derived from an EMBL/GenBank/DDBJ whole genome shotgun (WGS) entry which is preliminary data.</text>
</comment>
<evidence type="ECO:0000313" key="3">
    <source>
        <dbReference type="EMBL" id="KKM83153.1"/>
    </source>
</evidence>
<dbReference type="AlphaFoldDB" id="A0A0F9KMG7"/>
<evidence type="ECO:0000313" key="2">
    <source>
        <dbReference type="EMBL" id="KKL95287.1"/>
    </source>
</evidence>
<name>A0A0F9KMG7_9ZZZZ</name>
<dbReference type="EMBL" id="LAZR01034703">
    <property type="protein sequence ID" value="KKL44588.1"/>
    <property type="molecule type" value="Genomic_DNA"/>
</dbReference>
<organism evidence="3">
    <name type="scientific">marine sediment metagenome</name>
    <dbReference type="NCBI Taxonomy" id="412755"/>
    <lineage>
        <taxon>unclassified sequences</taxon>
        <taxon>metagenomes</taxon>
        <taxon>ecological metagenomes</taxon>
    </lineage>
</organism>
<evidence type="ECO:0000313" key="1">
    <source>
        <dbReference type="EMBL" id="KKL44588.1"/>
    </source>
</evidence>